<evidence type="ECO:0000256" key="1">
    <source>
        <dbReference type="ARBA" id="ARBA00000085"/>
    </source>
</evidence>
<evidence type="ECO:0000313" key="6">
    <source>
        <dbReference type="EMBL" id="MDI3318165.1"/>
    </source>
</evidence>
<evidence type="ECO:0000256" key="4">
    <source>
        <dbReference type="SAM" id="Phobius"/>
    </source>
</evidence>
<evidence type="ECO:0000256" key="3">
    <source>
        <dbReference type="ARBA" id="ARBA00022553"/>
    </source>
</evidence>
<feature type="domain" description="Histidine kinase" evidence="5">
    <location>
        <begin position="227"/>
        <end position="446"/>
    </location>
</feature>
<reference evidence="6 7" key="1">
    <citation type="submission" date="2023-05" db="EMBL/GenBank/DDBJ databases">
        <title>Genome sequence of Pinibacter sp. MAH-24.</title>
        <authorList>
            <person name="Huq M.A."/>
        </authorList>
    </citation>
    <scope>NUCLEOTIDE SEQUENCE [LARGE SCALE GENOMIC DNA]</scope>
    <source>
        <strain evidence="6 7">MAH-24</strain>
    </source>
</reference>
<dbReference type="PANTHER" id="PTHR43547:SF2">
    <property type="entry name" value="HYBRID SIGNAL TRANSDUCTION HISTIDINE KINASE C"/>
    <property type="match status" value="1"/>
</dbReference>
<evidence type="ECO:0000256" key="2">
    <source>
        <dbReference type="ARBA" id="ARBA00012438"/>
    </source>
</evidence>
<dbReference type="InterPro" id="IPR036890">
    <property type="entry name" value="HATPase_C_sf"/>
</dbReference>
<keyword evidence="4" id="KW-0812">Transmembrane</keyword>
<dbReference type="SMART" id="SM00388">
    <property type="entry name" value="HisKA"/>
    <property type="match status" value="1"/>
</dbReference>
<sequence length="455" mass="52219">MKKIFPVIILLITLSLAGIIIIQVSWFRSMMENKEEELDRKVIDAISQVASDLTEQKGTLPSLRNSRLRPSFSFPSDQMMKELMKPPTIAEKFTEFEINEKINNTFKKIGLKSTRFEFAVVSTAGLFNLELKSKKFVEVMNDTIRNKRFLYPFLQNSDNINFQQSVSNELLVVIIPDIKNQAWRELRWILPASILFTLILVSTFYITVRTMLRQKNLGEIKNDFINNMTHEFKTPLATISLAVDALKNEKVMQSREKMQYFSDIIKEENRRMNKQVETILQAALMDRQEIKLNRKSLHVHDVIGHVIDNFNLQLQDKNGQAFMNLNATNDLVYGDEVHITNLISNLIDNAVKYSKDNLILRVSTTIVGESLQIKIEDNGIGMSKESLKKIFEKFYRAHTGNVHNVKGFGLGLSYVKTIIDAHNGKIKVDSVLGKGTVFTIELPLQTKEEVVEEEV</sequence>
<keyword evidence="4" id="KW-1133">Transmembrane helix</keyword>
<comment type="catalytic activity">
    <reaction evidence="1">
        <text>ATP + protein L-histidine = ADP + protein N-phospho-L-histidine.</text>
        <dbReference type="EC" id="2.7.13.3"/>
    </reaction>
</comment>
<dbReference type="EC" id="2.7.13.3" evidence="2"/>
<feature type="transmembrane region" description="Helical" evidence="4">
    <location>
        <begin position="6"/>
        <end position="27"/>
    </location>
</feature>
<evidence type="ECO:0000313" key="7">
    <source>
        <dbReference type="Proteomes" id="UP001226434"/>
    </source>
</evidence>
<dbReference type="CDD" id="cd00075">
    <property type="entry name" value="HATPase"/>
    <property type="match status" value="1"/>
</dbReference>
<dbReference type="InterPro" id="IPR004358">
    <property type="entry name" value="Sig_transdc_His_kin-like_C"/>
</dbReference>
<dbReference type="RefSeq" id="WP_282332256.1">
    <property type="nucleotide sequence ID" value="NZ_JASBRG010000001.1"/>
</dbReference>
<dbReference type="SMART" id="SM00387">
    <property type="entry name" value="HATPase_c"/>
    <property type="match status" value="1"/>
</dbReference>
<dbReference type="EMBL" id="JASBRG010000001">
    <property type="protein sequence ID" value="MDI3318165.1"/>
    <property type="molecule type" value="Genomic_DNA"/>
</dbReference>
<name>A0ABT6R6Z4_9BACT</name>
<dbReference type="Pfam" id="PF02518">
    <property type="entry name" value="HATPase_c"/>
    <property type="match status" value="1"/>
</dbReference>
<feature type="transmembrane region" description="Helical" evidence="4">
    <location>
        <begin position="188"/>
        <end position="208"/>
    </location>
</feature>
<dbReference type="Gene3D" id="3.30.565.10">
    <property type="entry name" value="Histidine kinase-like ATPase, C-terminal domain"/>
    <property type="match status" value="1"/>
</dbReference>
<dbReference type="InterPro" id="IPR036097">
    <property type="entry name" value="HisK_dim/P_sf"/>
</dbReference>
<dbReference type="SUPFAM" id="SSF47384">
    <property type="entry name" value="Homodimeric domain of signal transducing histidine kinase"/>
    <property type="match status" value="1"/>
</dbReference>
<evidence type="ECO:0000259" key="5">
    <source>
        <dbReference type="PROSITE" id="PS50109"/>
    </source>
</evidence>
<proteinExistence type="predicted"/>
<dbReference type="InterPro" id="IPR003594">
    <property type="entry name" value="HATPase_dom"/>
</dbReference>
<dbReference type="PRINTS" id="PR00344">
    <property type="entry name" value="BCTRLSENSOR"/>
</dbReference>
<dbReference type="Proteomes" id="UP001226434">
    <property type="component" value="Unassembled WGS sequence"/>
</dbReference>
<dbReference type="SUPFAM" id="SSF55874">
    <property type="entry name" value="ATPase domain of HSP90 chaperone/DNA topoisomerase II/histidine kinase"/>
    <property type="match status" value="1"/>
</dbReference>
<keyword evidence="7" id="KW-1185">Reference proteome</keyword>
<dbReference type="InterPro" id="IPR005467">
    <property type="entry name" value="His_kinase_dom"/>
</dbReference>
<dbReference type="GO" id="GO:0016301">
    <property type="term" value="F:kinase activity"/>
    <property type="evidence" value="ECO:0007669"/>
    <property type="project" value="UniProtKB-KW"/>
</dbReference>
<keyword evidence="4" id="KW-0472">Membrane</keyword>
<dbReference type="Pfam" id="PF00512">
    <property type="entry name" value="HisKA"/>
    <property type="match status" value="1"/>
</dbReference>
<protein>
    <recommendedName>
        <fullName evidence="2">histidine kinase</fullName>
        <ecNumber evidence="2">2.7.13.3</ecNumber>
    </recommendedName>
</protein>
<dbReference type="CDD" id="cd00082">
    <property type="entry name" value="HisKA"/>
    <property type="match status" value="1"/>
</dbReference>
<keyword evidence="6" id="KW-0808">Transferase</keyword>
<accession>A0ABT6R6Z4</accession>
<dbReference type="Gene3D" id="1.10.287.130">
    <property type="match status" value="1"/>
</dbReference>
<keyword evidence="6" id="KW-0418">Kinase</keyword>
<keyword evidence="3" id="KW-0597">Phosphoprotein</keyword>
<dbReference type="PANTHER" id="PTHR43547">
    <property type="entry name" value="TWO-COMPONENT HISTIDINE KINASE"/>
    <property type="match status" value="1"/>
</dbReference>
<gene>
    <name evidence="6" type="ORF">QJ048_00175</name>
</gene>
<organism evidence="6 7">
    <name type="scientific">Pinibacter soli</name>
    <dbReference type="NCBI Taxonomy" id="3044211"/>
    <lineage>
        <taxon>Bacteria</taxon>
        <taxon>Pseudomonadati</taxon>
        <taxon>Bacteroidota</taxon>
        <taxon>Chitinophagia</taxon>
        <taxon>Chitinophagales</taxon>
        <taxon>Chitinophagaceae</taxon>
        <taxon>Pinibacter</taxon>
    </lineage>
</organism>
<dbReference type="InterPro" id="IPR003661">
    <property type="entry name" value="HisK_dim/P_dom"/>
</dbReference>
<dbReference type="PROSITE" id="PS50109">
    <property type="entry name" value="HIS_KIN"/>
    <property type="match status" value="1"/>
</dbReference>
<comment type="caution">
    <text evidence="6">The sequence shown here is derived from an EMBL/GenBank/DDBJ whole genome shotgun (WGS) entry which is preliminary data.</text>
</comment>